<dbReference type="Gene3D" id="4.10.60.10">
    <property type="entry name" value="Zinc finger, CCHC-type"/>
    <property type="match status" value="1"/>
</dbReference>
<keyword evidence="15" id="KW-0238">DNA-binding</keyword>
<dbReference type="GO" id="GO:0006310">
    <property type="term" value="P:DNA recombination"/>
    <property type="evidence" value="ECO:0007669"/>
    <property type="project" value="UniProtKB-KW"/>
</dbReference>
<dbReference type="SUPFAM" id="SSF57756">
    <property type="entry name" value="Retrovirus zinc finger-like domains"/>
    <property type="match status" value="1"/>
</dbReference>
<evidence type="ECO:0000256" key="20">
    <source>
        <dbReference type="SAM" id="MobiDB-lite"/>
    </source>
</evidence>
<dbReference type="Gene3D" id="2.40.50.40">
    <property type="match status" value="1"/>
</dbReference>
<dbReference type="InterPro" id="IPR001878">
    <property type="entry name" value="Znf_CCHC"/>
</dbReference>
<evidence type="ECO:0000256" key="6">
    <source>
        <dbReference type="ARBA" id="ARBA00022723"/>
    </source>
</evidence>
<dbReference type="GO" id="GO:0004519">
    <property type="term" value="F:endonuclease activity"/>
    <property type="evidence" value="ECO:0007669"/>
    <property type="project" value="UniProtKB-KW"/>
</dbReference>
<feature type="domain" description="Integrase catalytic" evidence="24">
    <location>
        <begin position="1248"/>
        <end position="1416"/>
    </location>
</feature>
<dbReference type="InterPro" id="IPR041577">
    <property type="entry name" value="RT_RNaseH_2"/>
</dbReference>
<dbReference type="GO" id="GO:0004190">
    <property type="term" value="F:aspartic-type endopeptidase activity"/>
    <property type="evidence" value="ECO:0007669"/>
    <property type="project" value="UniProtKB-KW"/>
</dbReference>
<dbReference type="InterPro" id="IPR021109">
    <property type="entry name" value="Peptidase_aspartic_dom_sf"/>
</dbReference>
<dbReference type="GO" id="GO:0005634">
    <property type="term" value="C:nucleus"/>
    <property type="evidence" value="ECO:0007669"/>
    <property type="project" value="UniProtKB-ARBA"/>
</dbReference>
<keyword evidence="9" id="KW-0378">Hydrolase</keyword>
<dbReference type="GO" id="GO:0006508">
    <property type="term" value="P:proteolysis"/>
    <property type="evidence" value="ECO:0007669"/>
    <property type="project" value="UniProtKB-KW"/>
</dbReference>
<dbReference type="GO" id="GO:0003964">
    <property type="term" value="F:RNA-directed DNA polymerase activity"/>
    <property type="evidence" value="ECO:0007669"/>
    <property type="project" value="UniProtKB-KW"/>
</dbReference>
<evidence type="ECO:0000256" key="2">
    <source>
        <dbReference type="ARBA" id="ARBA00022670"/>
    </source>
</evidence>
<dbReference type="Gene3D" id="3.30.420.10">
    <property type="entry name" value="Ribonuclease H-like superfamily/Ribonuclease H"/>
    <property type="match status" value="1"/>
</dbReference>
<evidence type="ECO:0000256" key="13">
    <source>
        <dbReference type="ARBA" id="ARBA00022918"/>
    </source>
</evidence>
<evidence type="ECO:0000313" key="25">
    <source>
        <dbReference type="EMBL" id="APA11067.1"/>
    </source>
</evidence>
<evidence type="ECO:0000313" key="26">
    <source>
        <dbReference type="Proteomes" id="UP000177798"/>
    </source>
</evidence>
<dbReference type="InterPro" id="IPR050951">
    <property type="entry name" value="Retrovirus_Pol_polyprotein"/>
</dbReference>
<dbReference type="InterPro" id="IPR041588">
    <property type="entry name" value="Integrase_H2C2"/>
</dbReference>
<evidence type="ECO:0000256" key="7">
    <source>
        <dbReference type="ARBA" id="ARBA00022750"/>
    </source>
</evidence>
<dbReference type="Gene3D" id="1.10.340.70">
    <property type="match status" value="1"/>
</dbReference>
<dbReference type="Pfam" id="PF00665">
    <property type="entry name" value="rve"/>
    <property type="match status" value="1"/>
</dbReference>
<keyword evidence="8" id="KW-0255">Endonuclease</keyword>
<feature type="compositionally biased region" description="Basic and acidic residues" evidence="20">
    <location>
        <begin position="8"/>
        <end position="19"/>
    </location>
</feature>
<dbReference type="InterPro" id="IPR056924">
    <property type="entry name" value="SH3_Tf2-1"/>
</dbReference>
<dbReference type="VEuPathDB" id="FungiDB:sscle_07g058370"/>
<dbReference type="PANTHER" id="PTHR37984:SF5">
    <property type="entry name" value="PROTEIN NYNRIN-LIKE"/>
    <property type="match status" value="1"/>
</dbReference>
<dbReference type="InterPro" id="IPR036875">
    <property type="entry name" value="Znf_CCHC_sf"/>
</dbReference>
<keyword evidence="13" id="KW-0695">RNA-directed DNA polymerase</keyword>
<keyword evidence="11" id="KW-0694">RNA-binding</keyword>
<evidence type="ECO:0000259" key="23">
    <source>
        <dbReference type="PROSITE" id="PS50878"/>
    </source>
</evidence>
<dbReference type="FunFam" id="3.30.70.270:FF:000020">
    <property type="entry name" value="Transposon Tf2-6 polyprotein-like Protein"/>
    <property type="match status" value="1"/>
</dbReference>
<dbReference type="SUPFAM" id="SSF56672">
    <property type="entry name" value="DNA/RNA polymerases"/>
    <property type="match status" value="1"/>
</dbReference>
<evidence type="ECO:0000256" key="15">
    <source>
        <dbReference type="ARBA" id="ARBA00023125"/>
    </source>
</evidence>
<dbReference type="SMART" id="SM00343">
    <property type="entry name" value="ZnF_C2HC"/>
    <property type="match status" value="1"/>
</dbReference>
<dbReference type="GO" id="GO:0003677">
    <property type="term" value="F:DNA binding"/>
    <property type="evidence" value="ECO:0007669"/>
    <property type="project" value="UniProtKB-KW"/>
</dbReference>
<dbReference type="Gene3D" id="3.10.10.10">
    <property type="entry name" value="HIV Type 1 Reverse Transcriptase, subunit A, domain 1"/>
    <property type="match status" value="1"/>
</dbReference>
<dbReference type="InterPro" id="IPR043502">
    <property type="entry name" value="DNA/RNA_pol_sf"/>
</dbReference>
<dbReference type="InterPro" id="IPR012337">
    <property type="entry name" value="RNaseH-like_sf"/>
</dbReference>
<evidence type="ECO:0000259" key="24">
    <source>
        <dbReference type="PROSITE" id="PS50994"/>
    </source>
</evidence>
<evidence type="ECO:0000256" key="11">
    <source>
        <dbReference type="ARBA" id="ARBA00022884"/>
    </source>
</evidence>
<dbReference type="InterPro" id="IPR001584">
    <property type="entry name" value="Integrase_cat-core"/>
</dbReference>
<evidence type="ECO:0000256" key="19">
    <source>
        <dbReference type="SAM" id="Coils"/>
    </source>
</evidence>
<feature type="domain" description="Reverse transcriptase" evidence="23">
    <location>
        <begin position="684"/>
        <end position="863"/>
    </location>
</feature>
<evidence type="ECO:0008006" key="27">
    <source>
        <dbReference type="Google" id="ProtNLM"/>
    </source>
</evidence>
<dbReference type="InterPro" id="IPR043128">
    <property type="entry name" value="Rev_trsase/Diguanyl_cyclase"/>
</dbReference>
<dbReference type="InterPro" id="IPR000953">
    <property type="entry name" value="Chromo/chromo_shadow_dom"/>
</dbReference>
<dbReference type="CDD" id="cd09274">
    <property type="entry name" value="RNase_HI_RT_Ty3"/>
    <property type="match status" value="1"/>
</dbReference>
<keyword evidence="16" id="KW-0233">DNA recombination</keyword>
<evidence type="ECO:0000256" key="16">
    <source>
        <dbReference type="ARBA" id="ARBA00023172"/>
    </source>
</evidence>
<dbReference type="SUPFAM" id="SSF53098">
    <property type="entry name" value="Ribonuclease H-like"/>
    <property type="match status" value="1"/>
</dbReference>
<keyword evidence="18" id="KW-0862">Zinc</keyword>
<feature type="coiled-coil region" evidence="19">
    <location>
        <begin position="94"/>
        <end position="149"/>
    </location>
</feature>
<dbReference type="InterPro" id="IPR000477">
    <property type="entry name" value="RT_dom"/>
</dbReference>
<dbReference type="Gene3D" id="3.30.70.270">
    <property type="match status" value="2"/>
</dbReference>
<keyword evidence="7" id="KW-0064">Aspartyl protease</keyword>
<evidence type="ECO:0000256" key="1">
    <source>
        <dbReference type="ARBA" id="ARBA00011353"/>
    </source>
</evidence>
<dbReference type="Pfam" id="PF00078">
    <property type="entry name" value="RVT_1"/>
    <property type="match status" value="1"/>
</dbReference>
<keyword evidence="5" id="KW-0540">Nuclease</keyword>
<keyword evidence="14" id="KW-0239">DNA-directed DNA polymerase</keyword>
<dbReference type="InterPro" id="IPR036397">
    <property type="entry name" value="RNaseH_sf"/>
</dbReference>
<evidence type="ECO:0000259" key="21">
    <source>
        <dbReference type="PROSITE" id="PS50013"/>
    </source>
</evidence>
<dbReference type="GO" id="GO:0003887">
    <property type="term" value="F:DNA-directed DNA polymerase activity"/>
    <property type="evidence" value="ECO:0007669"/>
    <property type="project" value="UniProtKB-KW"/>
</dbReference>
<dbReference type="PROSITE" id="PS50013">
    <property type="entry name" value="CHROMO_2"/>
    <property type="match status" value="1"/>
</dbReference>
<feature type="domain" description="Chromo" evidence="21">
    <location>
        <begin position="1556"/>
        <end position="1614"/>
    </location>
</feature>
<evidence type="ECO:0000256" key="17">
    <source>
        <dbReference type="ARBA" id="ARBA00023268"/>
    </source>
</evidence>
<keyword evidence="3" id="KW-0808">Transferase</keyword>
<evidence type="ECO:0000256" key="12">
    <source>
        <dbReference type="ARBA" id="ARBA00022908"/>
    </source>
</evidence>
<dbReference type="PROSITE" id="PS50158">
    <property type="entry name" value="ZF_CCHC"/>
    <property type="match status" value="1"/>
</dbReference>
<keyword evidence="18" id="KW-0863">Zinc-finger</keyword>
<keyword evidence="17" id="KW-0511">Multifunctional enzyme</keyword>
<keyword evidence="19" id="KW-0175">Coiled coil</keyword>
<dbReference type="Proteomes" id="UP000177798">
    <property type="component" value="Chromosome 7"/>
</dbReference>
<dbReference type="CDD" id="cd01647">
    <property type="entry name" value="RT_LTR"/>
    <property type="match status" value="1"/>
</dbReference>
<evidence type="ECO:0000256" key="9">
    <source>
        <dbReference type="ARBA" id="ARBA00022801"/>
    </source>
</evidence>
<keyword evidence="10" id="KW-0460">Magnesium</keyword>
<proteinExistence type="predicted"/>
<dbReference type="FunFam" id="2.40.70.10:FF:000164">
    <property type="entry name" value="Uncharacterized protein"/>
    <property type="match status" value="1"/>
</dbReference>
<dbReference type="GO" id="GO:0006338">
    <property type="term" value="P:chromatin remodeling"/>
    <property type="evidence" value="ECO:0007669"/>
    <property type="project" value="UniProtKB-ARBA"/>
</dbReference>
<evidence type="ECO:0000256" key="4">
    <source>
        <dbReference type="ARBA" id="ARBA00022695"/>
    </source>
</evidence>
<feature type="domain" description="CCHC-type" evidence="22">
    <location>
        <begin position="391"/>
        <end position="406"/>
    </location>
</feature>
<dbReference type="GO" id="GO:0003723">
    <property type="term" value="F:RNA binding"/>
    <property type="evidence" value="ECO:0007669"/>
    <property type="project" value="UniProtKB-KW"/>
</dbReference>
<reference evidence="26" key="1">
    <citation type="journal article" date="2017" name="Genome Biol. Evol.">
        <title>The complete genome sequence of the phytopathogenic fungus Sclerotinia sclerotiorum reveals insights into the genome architecture of broad host range pathogens.</title>
        <authorList>
            <person name="Derbyshire M."/>
            <person name="Denton-Giles M."/>
            <person name="Hegedus D."/>
            <person name="Seifbarghy S."/>
            <person name="Rollins J."/>
            <person name="van Kan J."/>
            <person name="Seidl M.F."/>
            <person name="Faino L."/>
            <person name="Mbengue M."/>
            <person name="Navaud O."/>
            <person name="Raffaele S."/>
            <person name="Hammond-Kosack K."/>
            <person name="Heard S."/>
            <person name="Oliver R."/>
        </authorList>
    </citation>
    <scope>NUCLEOTIDE SEQUENCE [LARGE SCALE GENOMIC DNA]</scope>
    <source>
        <strain evidence="26">ATCC 18683 / 1980 / Ss-1</strain>
    </source>
</reference>
<dbReference type="CDD" id="cd00024">
    <property type="entry name" value="CD_CSD"/>
    <property type="match status" value="1"/>
</dbReference>
<evidence type="ECO:0000256" key="8">
    <source>
        <dbReference type="ARBA" id="ARBA00022759"/>
    </source>
</evidence>
<evidence type="ECO:0000256" key="14">
    <source>
        <dbReference type="ARBA" id="ARBA00022932"/>
    </source>
</evidence>
<dbReference type="GO" id="GO:0015074">
    <property type="term" value="P:DNA integration"/>
    <property type="evidence" value="ECO:0007669"/>
    <property type="project" value="UniProtKB-KW"/>
</dbReference>
<keyword evidence="6" id="KW-0479">Metal-binding</keyword>
<dbReference type="FunFam" id="1.10.340.70:FF:000001">
    <property type="entry name" value="Retrovirus-related Pol polyprotein from transposon gypsy-like Protein"/>
    <property type="match status" value="1"/>
</dbReference>
<sequence length="1639" mass="188435">MTTQKSPTPHEEQEGEHNIVPDLPESVSQGKRRERRLLSALDAVDQGLLPDMAAEAYNFLFGSVAENFERYLPADLLSISNEIARWSDEVYIDQQRYQKEIASIKRQRDRLAAQNIEISQSLLGAEQNEAEYENRITSLEAEIVDLRKAQSTVSPQPAFKIPDPEFFESSSTGISWEQWKDKMMNKIRASGNSDPVAQLAYVHSRLKGPPAEQVRARYRTDALNPYTSVEEVFATLEDIYGDPNKKQDARRKYNALYQRDRPFPEFYAEFQLYASTAEITDQDQLLEDLTYKLSNELNDKMITSHATTLTEYVKDCQKFDYLLQQLKPAKSHMGTRKGIYRGTTIPSPSSIPKIQMKFENPAVLPVNKTPVKNRPVYDDPARQALSRAGACFRCHLPGHLARDCPNKIGKLDIDLCQKKKRNFEFPCTIEKNGITISAFFLPDTGASGKIYVNKKLAFDIAERTNLPLEPIKPRIVYGYNQQKANPITQRLKTTLTIGHRKFPNVYLYVIEELACDLIIGREWLAQQKVLLDVARSKILWPGELMNSLDKEPSRSMKGPTPEGTTPHRIALINAIGYRMNTRNRKNQCFTATSWEIDQILYQREHSVEDRPEETELETLQRTIPKEYHDLIDLFSKKKANALPPHRNSDHKIRLTQPNNLTLSPLYRQTTQELQALKKFIDENLNRGWIAPSNASFAAPILFVKKANGDLRLCVDYRKLNEISAKDGYPLPRIDEILSQMSKAKIFTKLDLRAAFNAIRMHPDSEELTAFQTCFGQFKSLVLPFGLSGGPGTYQRFINNLLMENLGNFCTAYLDDIIIYSTDPSEHTAQVRWVLTKLKEAGLSVDIKKCDFSVSRIKYLGFYVSTKGLEVDPEKIKDILTWKRPTTVKGVRGFLGFCGFYRKFIKNYGRIARPLDKLTQKGRIFDWDPDCQKAFETLRQAVTEAPVLHYFHPDRLTKVETDSSDGVTGGILSQLDPATKEWHPLAFFSKTMNPAECNYEIHDKEMLAILQAFQQWRVELQSVENPVQVYSDHQSLEIFMRTKKLTARQARWAEYLSQFNFQLEYRTGKANGQADALTRRDSDIQSQKERMEANRLGTLLKPTMLSPEVRAEVLAPLVEDIDPGLGQMLQVLQANRTATELGEQRTLARTEANGKWTLVDGLLLRSGKLVVPNAMVVDRPLRTLLIKEAHEQVSMGHPGIRKTTELLIQRYYWKGLPQDVERYIHNCSICRRAHIPRDKTPGLLQPLPVPERPWQHLTMDFKSFPKSKNGHNAILVFMCRLSKKSTTIPCFQTADARDLARMFLERIYSYYGPPDSIVSDRGPQFVSDFWMEVCSILGIKMKLSTADHPQTDGQTENMNQYIDQRLRPFVNFYQDNWDELIPMMDFAQATLIQESIGQTPFFTILGFEPRTSFDWKEIPARTPAAAKWNRREAQAWTERLYNAWKIASSNMLVAQERQRMQANKRRREVDFDVGDMVYVSTKSWRTNRPSRKLGDQMSGPYRILERRGNAFKLELPAEIKVHPYFNPEKLRKAAEDPLPGQVHAPPIPEEIDGNLEWEVEKILSVRKVYGLLRYRVKWRGFDTDIDEYSPTDLKNSPLALKAFHNEYPDLPGPPKNLNYWLECALEDKVPEDRLDDNEEN</sequence>
<dbReference type="EMBL" id="CP017820">
    <property type="protein sequence ID" value="APA11067.1"/>
    <property type="molecule type" value="Genomic_DNA"/>
</dbReference>
<dbReference type="Pfam" id="PF24626">
    <property type="entry name" value="SH3_Tf2-1"/>
    <property type="match status" value="1"/>
</dbReference>
<dbReference type="GO" id="GO:0008270">
    <property type="term" value="F:zinc ion binding"/>
    <property type="evidence" value="ECO:0007669"/>
    <property type="project" value="UniProtKB-KW"/>
</dbReference>
<comment type="subunit">
    <text evidence="1">Component of the NuA4 histone acetyltransferase complex.</text>
</comment>
<protein>
    <recommendedName>
        <fullName evidence="27">Reverse transcriptase</fullName>
    </recommendedName>
</protein>
<name>A0A1D9Q804_SCLS1</name>
<organism evidence="25 26">
    <name type="scientific">Sclerotinia sclerotiorum (strain ATCC 18683 / 1980 / Ss-1)</name>
    <name type="common">White mold</name>
    <name type="synonym">Whetzelinia sclerotiorum</name>
    <dbReference type="NCBI Taxonomy" id="665079"/>
    <lineage>
        <taxon>Eukaryota</taxon>
        <taxon>Fungi</taxon>
        <taxon>Dikarya</taxon>
        <taxon>Ascomycota</taxon>
        <taxon>Pezizomycotina</taxon>
        <taxon>Leotiomycetes</taxon>
        <taxon>Helotiales</taxon>
        <taxon>Sclerotiniaceae</taxon>
        <taxon>Sclerotinia</taxon>
    </lineage>
</organism>
<dbReference type="InterPro" id="IPR016197">
    <property type="entry name" value="Chromo-like_dom_sf"/>
</dbReference>
<accession>A0A1D9Q804</accession>
<evidence type="ECO:0000259" key="22">
    <source>
        <dbReference type="PROSITE" id="PS50158"/>
    </source>
</evidence>
<keyword evidence="2" id="KW-0645">Protease</keyword>
<dbReference type="PROSITE" id="PS50994">
    <property type="entry name" value="INTEGRASE"/>
    <property type="match status" value="1"/>
</dbReference>
<dbReference type="CDD" id="cd00303">
    <property type="entry name" value="retropepsin_like"/>
    <property type="match status" value="1"/>
</dbReference>
<gene>
    <name evidence="25" type="ORF">sscle_07g058370</name>
</gene>
<dbReference type="Gene3D" id="2.40.70.10">
    <property type="entry name" value="Acid Proteases"/>
    <property type="match status" value="1"/>
</dbReference>
<feature type="region of interest" description="Disordered" evidence="20">
    <location>
        <begin position="1"/>
        <end position="29"/>
    </location>
</feature>
<evidence type="ECO:0000256" key="18">
    <source>
        <dbReference type="PROSITE-ProRule" id="PRU00047"/>
    </source>
</evidence>
<keyword evidence="4" id="KW-0548">Nucleotidyltransferase</keyword>
<evidence type="ECO:0000256" key="3">
    <source>
        <dbReference type="ARBA" id="ARBA00022679"/>
    </source>
</evidence>
<evidence type="ECO:0000256" key="5">
    <source>
        <dbReference type="ARBA" id="ARBA00022722"/>
    </source>
</evidence>
<dbReference type="PROSITE" id="PS50878">
    <property type="entry name" value="RT_POL"/>
    <property type="match status" value="1"/>
</dbReference>
<dbReference type="OrthoDB" id="3542122at2759"/>
<dbReference type="Pfam" id="PF17919">
    <property type="entry name" value="RT_RNaseH_2"/>
    <property type="match status" value="1"/>
</dbReference>
<dbReference type="Pfam" id="PF17921">
    <property type="entry name" value="Integrase_H2C2"/>
    <property type="match status" value="1"/>
</dbReference>
<dbReference type="PANTHER" id="PTHR37984">
    <property type="entry name" value="PROTEIN CBG26694"/>
    <property type="match status" value="1"/>
</dbReference>
<keyword evidence="12" id="KW-0229">DNA integration</keyword>
<dbReference type="SUPFAM" id="SSF54160">
    <property type="entry name" value="Chromo domain-like"/>
    <property type="match status" value="1"/>
</dbReference>
<evidence type="ECO:0000256" key="10">
    <source>
        <dbReference type="ARBA" id="ARBA00022842"/>
    </source>
</evidence>